<comment type="caution">
    <text evidence="4">The sequence shown here is derived from an EMBL/GenBank/DDBJ whole genome shotgun (WGS) entry which is preliminary data.</text>
</comment>
<dbReference type="Gene3D" id="3.40.640.10">
    <property type="entry name" value="Type I PLP-dependent aspartate aminotransferase-like (Major domain)"/>
    <property type="match status" value="1"/>
</dbReference>
<dbReference type="EMBL" id="JAVRHP010000008">
    <property type="protein sequence ID" value="MDT0649097.1"/>
    <property type="molecule type" value="Genomic_DNA"/>
</dbReference>
<dbReference type="RefSeq" id="WP_311483275.1">
    <property type="nucleotide sequence ID" value="NZ_JAVRHP010000008.1"/>
</dbReference>
<dbReference type="InterPro" id="IPR015424">
    <property type="entry name" value="PyrdxlP-dep_Trfase"/>
</dbReference>
<dbReference type="EC" id="2.6.1.-" evidence="4"/>
<evidence type="ECO:0000256" key="2">
    <source>
        <dbReference type="ARBA" id="ARBA00037999"/>
    </source>
</evidence>
<evidence type="ECO:0000256" key="1">
    <source>
        <dbReference type="ARBA" id="ARBA00022898"/>
    </source>
</evidence>
<protein>
    <submittedName>
        <fullName evidence="4">DegT/DnrJ/EryC1/StrS family aminotransferase</fullName>
        <ecNumber evidence="4">2.6.1.-</ecNumber>
    </submittedName>
</protein>
<accession>A0ABU3CRW1</accession>
<evidence type="ECO:0000256" key="3">
    <source>
        <dbReference type="RuleBase" id="RU004508"/>
    </source>
</evidence>
<dbReference type="SUPFAM" id="SSF53383">
    <property type="entry name" value="PLP-dependent transferases"/>
    <property type="match status" value="1"/>
</dbReference>
<dbReference type="PIRSF" id="PIRSF000390">
    <property type="entry name" value="PLP_StrS"/>
    <property type="match status" value="1"/>
</dbReference>
<gene>
    <name evidence="4" type="ORF">RM529_03025</name>
</gene>
<reference evidence="4 5" key="1">
    <citation type="submission" date="2023-09" db="EMBL/GenBank/DDBJ databases">
        <authorList>
            <person name="Rey-Velasco X."/>
        </authorList>
    </citation>
    <scope>NUCLEOTIDE SEQUENCE [LARGE SCALE GENOMIC DNA]</scope>
    <source>
        <strain evidence="4 5">F297</strain>
    </source>
</reference>
<evidence type="ECO:0000313" key="5">
    <source>
        <dbReference type="Proteomes" id="UP001248819"/>
    </source>
</evidence>
<dbReference type="Proteomes" id="UP001248819">
    <property type="component" value="Unassembled WGS sequence"/>
</dbReference>
<keyword evidence="4" id="KW-0032">Aminotransferase</keyword>
<keyword evidence="1 3" id="KW-0663">Pyridoxal phosphate</keyword>
<dbReference type="GO" id="GO:0008483">
    <property type="term" value="F:transaminase activity"/>
    <property type="evidence" value="ECO:0007669"/>
    <property type="project" value="UniProtKB-KW"/>
</dbReference>
<evidence type="ECO:0000313" key="4">
    <source>
        <dbReference type="EMBL" id="MDT0649097.1"/>
    </source>
</evidence>
<organism evidence="4 5">
    <name type="scientific">Autumnicola edwardsiae</name>
    <dbReference type="NCBI Taxonomy" id="3075594"/>
    <lineage>
        <taxon>Bacteria</taxon>
        <taxon>Pseudomonadati</taxon>
        <taxon>Bacteroidota</taxon>
        <taxon>Flavobacteriia</taxon>
        <taxon>Flavobacteriales</taxon>
        <taxon>Flavobacteriaceae</taxon>
        <taxon>Autumnicola</taxon>
    </lineage>
</organism>
<dbReference type="InterPro" id="IPR015421">
    <property type="entry name" value="PyrdxlP-dep_Trfase_major"/>
</dbReference>
<keyword evidence="4" id="KW-0808">Transferase</keyword>
<dbReference type="InterPro" id="IPR000653">
    <property type="entry name" value="DegT/StrS_aminotransferase"/>
</dbReference>
<comment type="similarity">
    <text evidence="2 3">Belongs to the DegT/DnrJ/EryC1 family.</text>
</comment>
<dbReference type="CDD" id="cd00616">
    <property type="entry name" value="AHBA_syn"/>
    <property type="match status" value="1"/>
</dbReference>
<sequence>MENKSKEPIYVTKTYLPEKAEYETYLDKIWQNGWLTNEGPLVKSLQIKLQNFLDVPYIQYTTNGTIALQLAIKVLELKGEIITTPYSYVATASSIIWEGNKPVFCDISAKDLCIDPNIIEDKITDNTCAILATHVYGIPCSVEAIEKIARKNNLKVIYDGAHAFGVNLNNKSIFNYGDLSTASFHATKIFHTVEGGAIFSKNKALAEKIRHTKSFGHKGDDHKYLGINGKNSEFHAAMGLCNLKRIDDIVEARKNLFEIYMEGLKMLPLTFISIPENVRYNYAYFPVIFENAEARERTQEFLEKQSIFPRRYFFPSINTIAYMPRGNCPVSEEISDKILCLPFYPQLNDKETNRILTAVKKSFER</sequence>
<dbReference type="PANTHER" id="PTHR30244">
    <property type="entry name" value="TRANSAMINASE"/>
    <property type="match status" value="1"/>
</dbReference>
<dbReference type="PANTHER" id="PTHR30244:SF9">
    <property type="entry name" value="PROTEIN RV3402C"/>
    <property type="match status" value="1"/>
</dbReference>
<proteinExistence type="inferred from homology"/>
<name>A0ABU3CRW1_9FLAO</name>
<keyword evidence="5" id="KW-1185">Reference proteome</keyword>
<dbReference type="Pfam" id="PF01041">
    <property type="entry name" value="DegT_DnrJ_EryC1"/>
    <property type="match status" value="1"/>
</dbReference>